<gene>
    <name evidence="2" type="ORF">VTK73DRAFT_9983</name>
</gene>
<dbReference type="Proteomes" id="UP001586593">
    <property type="component" value="Unassembled WGS sequence"/>
</dbReference>
<dbReference type="InterPro" id="IPR036318">
    <property type="entry name" value="FAD-bd_PCMH-like_sf"/>
</dbReference>
<dbReference type="SUPFAM" id="SSF56176">
    <property type="entry name" value="FAD-binding/transporter-associated domain-like"/>
    <property type="match status" value="1"/>
</dbReference>
<evidence type="ECO:0000313" key="2">
    <source>
        <dbReference type="EMBL" id="KAL1848912.1"/>
    </source>
</evidence>
<keyword evidence="3" id="KW-1185">Reference proteome</keyword>
<name>A0ABR3VZ78_9PEZI</name>
<proteinExistence type="predicted"/>
<organism evidence="2 3">
    <name type="scientific">Phialemonium thermophilum</name>
    <dbReference type="NCBI Taxonomy" id="223376"/>
    <lineage>
        <taxon>Eukaryota</taxon>
        <taxon>Fungi</taxon>
        <taxon>Dikarya</taxon>
        <taxon>Ascomycota</taxon>
        <taxon>Pezizomycotina</taxon>
        <taxon>Sordariomycetes</taxon>
        <taxon>Sordariomycetidae</taxon>
        <taxon>Cephalothecales</taxon>
        <taxon>Cephalothecaceae</taxon>
        <taxon>Phialemonium</taxon>
    </lineage>
</organism>
<evidence type="ECO:0000259" key="1">
    <source>
        <dbReference type="PROSITE" id="PS51387"/>
    </source>
</evidence>
<feature type="domain" description="FAD-binding PCMH-type" evidence="1">
    <location>
        <begin position="81"/>
        <end position="256"/>
    </location>
</feature>
<dbReference type="InterPro" id="IPR016166">
    <property type="entry name" value="FAD-bd_PCMH"/>
</dbReference>
<sequence length="256" mass="27932">MTSVLADKYADAEYEEAHRNTFKPPTAHPVKPVLPPGVRAEDFDKALKEFQGAVGDGAVYVGAALSDYVDPYDLWESDEGKRKMPSAAVCPSTTDELREVLRIANRFAIPLWTFSRGKNLGYGGPAPRVNGSVALDLHRMNKIIEVNDQFAYAVVEPGVTFFELYKYCVDHKLKVWPSTASLGWGSVVGNTLDRGMGFGANFAHHQCMAGLEVMLADGDLVRTGQFGISNSPSAFLSNPRPTWLAASACRASRTSR</sequence>
<protein>
    <recommendedName>
        <fullName evidence="1">FAD-binding PCMH-type domain-containing protein</fullName>
    </recommendedName>
</protein>
<dbReference type="PROSITE" id="PS51387">
    <property type="entry name" value="FAD_PCMH"/>
    <property type="match status" value="1"/>
</dbReference>
<dbReference type="EMBL" id="JAZHXJ010000897">
    <property type="protein sequence ID" value="KAL1848912.1"/>
    <property type="molecule type" value="Genomic_DNA"/>
</dbReference>
<reference evidence="2 3" key="1">
    <citation type="journal article" date="2024" name="Commun. Biol.">
        <title>Comparative genomic analysis of thermophilic fungi reveals convergent evolutionary adaptations and gene losses.</title>
        <authorList>
            <person name="Steindorff A.S."/>
            <person name="Aguilar-Pontes M.V."/>
            <person name="Robinson A.J."/>
            <person name="Andreopoulos B."/>
            <person name="LaButti K."/>
            <person name="Kuo A."/>
            <person name="Mondo S."/>
            <person name="Riley R."/>
            <person name="Otillar R."/>
            <person name="Haridas S."/>
            <person name="Lipzen A."/>
            <person name="Grimwood J."/>
            <person name="Schmutz J."/>
            <person name="Clum A."/>
            <person name="Reid I.D."/>
            <person name="Moisan M.C."/>
            <person name="Butler G."/>
            <person name="Nguyen T.T.M."/>
            <person name="Dewar K."/>
            <person name="Conant G."/>
            <person name="Drula E."/>
            <person name="Henrissat B."/>
            <person name="Hansel C."/>
            <person name="Singer S."/>
            <person name="Hutchinson M.I."/>
            <person name="de Vries R.P."/>
            <person name="Natvig D.O."/>
            <person name="Powell A.J."/>
            <person name="Tsang A."/>
            <person name="Grigoriev I.V."/>
        </authorList>
    </citation>
    <scope>NUCLEOTIDE SEQUENCE [LARGE SCALE GENOMIC DNA]</scope>
    <source>
        <strain evidence="2 3">ATCC 24622</strain>
    </source>
</reference>
<dbReference type="Gene3D" id="3.30.43.10">
    <property type="entry name" value="Uridine Diphospho-n-acetylenolpyruvylglucosamine Reductase, domain 2"/>
    <property type="match status" value="1"/>
</dbReference>
<dbReference type="Gene3D" id="3.30.465.10">
    <property type="match status" value="1"/>
</dbReference>
<evidence type="ECO:0000313" key="3">
    <source>
        <dbReference type="Proteomes" id="UP001586593"/>
    </source>
</evidence>
<comment type="caution">
    <text evidence="2">The sequence shown here is derived from an EMBL/GenBank/DDBJ whole genome shotgun (WGS) entry which is preliminary data.</text>
</comment>
<dbReference type="InterPro" id="IPR016169">
    <property type="entry name" value="FAD-bd_PCMH_sub2"/>
</dbReference>
<dbReference type="PANTHER" id="PTHR11748:SF114">
    <property type="entry name" value="ARYL-ALCOHOL OXIDASE VANILLYL-ALCOHOL OXIDASE (AFU_ORTHOLOGUE AFUA_3G09500)-RELATED"/>
    <property type="match status" value="1"/>
</dbReference>
<dbReference type="InterPro" id="IPR006094">
    <property type="entry name" value="Oxid_FAD_bind_N"/>
</dbReference>
<accession>A0ABR3VZ78</accession>
<dbReference type="InterPro" id="IPR016167">
    <property type="entry name" value="FAD-bd_PCMH_sub1"/>
</dbReference>
<dbReference type="PANTHER" id="PTHR11748">
    <property type="entry name" value="D-LACTATE DEHYDROGENASE"/>
    <property type="match status" value="1"/>
</dbReference>
<dbReference type="Pfam" id="PF01565">
    <property type="entry name" value="FAD_binding_4"/>
    <property type="match status" value="1"/>
</dbReference>